<dbReference type="AlphaFoldDB" id="A0A1X6PDY3"/>
<feature type="region of interest" description="Disordered" evidence="1">
    <location>
        <begin position="32"/>
        <end position="54"/>
    </location>
</feature>
<organism evidence="2 3">
    <name type="scientific">Porphyra umbilicalis</name>
    <name type="common">Purple laver</name>
    <name type="synonym">Red alga</name>
    <dbReference type="NCBI Taxonomy" id="2786"/>
    <lineage>
        <taxon>Eukaryota</taxon>
        <taxon>Rhodophyta</taxon>
        <taxon>Bangiophyceae</taxon>
        <taxon>Bangiales</taxon>
        <taxon>Bangiaceae</taxon>
        <taxon>Porphyra</taxon>
    </lineage>
</organism>
<name>A0A1X6PDY3_PORUM</name>
<sequence length="180" mass="19671">MKCARKATRCCYCDSSRSTSCSHVLQTRALRQSDAARRPTRVPARAGDSKPRYTSVSQQPISFFNCKRSIFVDVDVFDHARRKQPYTIPAPTHCDKCGAARGAAESKPAPEGTMLSHMGFGTMILDGYKCASCNVRVCVDGREDGIVILSPATAATASLVRHFCQDVSVEGDPFTKVFRS</sequence>
<proteinExistence type="predicted"/>
<accession>A0A1X6PDY3</accession>
<evidence type="ECO:0000256" key="1">
    <source>
        <dbReference type="SAM" id="MobiDB-lite"/>
    </source>
</evidence>
<evidence type="ECO:0000313" key="2">
    <source>
        <dbReference type="EMBL" id="OSX78935.1"/>
    </source>
</evidence>
<reference evidence="2 3" key="1">
    <citation type="submission" date="2017-03" db="EMBL/GenBank/DDBJ databases">
        <title>WGS assembly of Porphyra umbilicalis.</title>
        <authorList>
            <person name="Brawley S.H."/>
            <person name="Blouin N.A."/>
            <person name="Ficko-Blean E."/>
            <person name="Wheeler G.L."/>
            <person name="Lohr M."/>
            <person name="Goodson H.V."/>
            <person name="Jenkins J.W."/>
            <person name="Blaby-Haas C.E."/>
            <person name="Helliwell K.E."/>
            <person name="Chan C."/>
            <person name="Marriage T."/>
            <person name="Bhattacharya D."/>
            <person name="Klein A.S."/>
            <person name="Badis Y."/>
            <person name="Brodie J."/>
            <person name="Cao Y."/>
            <person name="Collen J."/>
            <person name="Dittami S.M."/>
            <person name="Gachon C.M."/>
            <person name="Green B.R."/>
            <person name="Karpowicz S."/>
            <person name="Kim J.W."/>
            <person name="Kudahl U."/>
            <person name="Lin S."/>
            <person name="Michel G."/>
            <person name="Mittag M."/>
            <person name="Olson B.J."/>
            <person name="Pangilinan J."/>
            <person name="Peng Y."/>
            <person name="Qiu H."/>
            <person name="Shu S."/>
            <person name="Singer J.T."/>
            <person name="Smith A.G."/>
            <person name="Sprecher B.N."/>
            <person name="Wagner V."/>
            <person name="Wang W."/>
            <person name="Wang Z.-Y."/>
            <person name="Yan J."/>
            <person name="Yarish C."/>
            <person name="Zoeuner-Riek S."/>
            <person name="Zhuang Y."/>
            <person name="Zou Y."/>
            <person name="Lindquist E.A."/>
            <person name="Grimwood J."/>
            <person name="Barry K."/>
            <person name="Rokhsar D.S."/>
            <person name="Schmutz J."/>
            <person name="Stiller J.W."/>
            <person name="Grossman A.R."/>
            <person name="Prochnik S.E."/>
        </authorList>
    </citation>
    <scope>NUCLEOTIDE SEQUENCE [LARGE SCALE GENOMIC DNA]</scope>
    <source>
        <strain evidence="2">4086291</strain>
    </source>
</reference>
<keyword evidence="3" id="KW-1185">Reference proteome</keyword>
<dbReference type="EMBL" id="KV918801">
    <property type="protein sequence ID" value="OSX78935.1"/>
    <property type="molecule type" value="Genomic_DNA"/>
</dbReference>
<gene>
    <name evidence="2" type="ORF">BU14_0094s0012</name>
</gene>
<dbReference type="Proteomes" id="UP000218209">
    <property type="component" value="Unassembled WGS sequence"/>
</dbReference>
<evidence type="ECO:0000313" key="3">
    <source>
        <dbReference type="Proteomes" id="UP000218209"/>
    </source>
</evidence>
<protein>
    <submittedName>
        <fullName evidence="2">Uncharacterized protein</fullName>
    </submittedName>
</protein>